<reference evidence="2" key="1">
    <citation type="journal article" date="2021" name="Front. Microbiol.">
        <title>Comprehensive Comparative Genomics and Phenotyping of Methylobacterium Species.</title>
        <authorList>
            <person name="Alessa O."/>
            <person name="Ogura Y."/>
            <person name="Fujitani Y."/>
            <person name="Takami H."/>
            <person name="Hayashi T."/>
            <person name="Sahin N."/>
            <person name="Tani A."/>
        </authorList>
    </citation>
    <scope>NUCLEOTIDE SEQUENCE</scope>
    <source>
        <strain evidence="2">DSM 17168</strain>
    </source>
</reference>
<comment type="similarity">
    <text evidence="1">Belongs to the glycosyltransferase 20 family.</text>
</comment>
<gene>
    <name evidence="2" type="primary">otsA</name>
    <name evidence="2" type="ORF">GMJLKIPL_4805</name>
</gene>
<name>A0ABQ4SMC1_9HYPH</name>
<dbReference type="InterPro" id="IPR001830">
    <property type="entry name" value="Glyco_trans_20"/>
</dbReference>
<dbReference type="PANTHER" id="PTHR10788">
    <property type="entry name" value="TREHALOSE-6-PHOSPHATE SYNTHASE"/>
    <property type="match status" value="1"/>
</dbReference>
<evidence type="ECO:0000313" key="2">
    <source>
        <dbReference type="EMBL" id="GJE02856.1"/>
    </source>
</evidence>
<accession>A0ABQ4SMC1</accession>
<comment type="caution">
    <text evidence="2">The sequence shown here is derived from an EMBL/GenBank/DDBJ whole genome shotgun (WGS) entry which is preliminary data.</text>
</comment>
<dbReference type="EMBL" id="BPQQ01000062">
    <property type="protein sequence ID" value="GJE02856.1"/>
    <property type="molecule type" value="Genomic_DNA"/>
</dbReference>
<dbReference type="Proteomes" id="UP001055153">
    <property type="component" value="Unassembled WGS sequence"/>
</dbReference>
<dbReference type="PANTHER" id="PTHR10788:SF106">
    <property type="entry name" value="BCDNA.GH08860"/>
    <property type="match status" value="1"/>
</dbReference>
<dbReference type="SUPFAM" id="SSF53756">
    <property type="entry name" value="UDP-Glycosyltransferase/glycogen phosphorylase"/>
    <property type="match status" value="1"/>
</dbReference>
<dbReference type="Gene3D" id="3.40.50.2000">
    <property type="entry name" value="Glycogen Phosphorylase B"/>
    <property type="match status" value="2"/>
</dbReference>
<keyword evidence="3" id="KW-1185">Reference proteome</keyword>
<proteinExistence type="inferred from homology"/>
<sequence length="513" mass="57158">MRPARVDPRLRIALACRAFYAGTGCKGCKAQPRSREWLRAVSRLIIVSNRVAVPEAGSKAVAAGGLAVALKEAFNAYRGLWFGWSGKIAETPSGSPAIADRGRVRYAVMDLSPQDHREYYSGFANRALWPIMHYRLGLAAYSRADYAGYQRVNRIFAQALASLIEPGDLIWVHDYHLIPLASELRGLGVANPIGYFHHIPWPSGEVFNTLPASTELLRAVADYDLIGLQTESDVHNLSRNLVDELRAIPLGGGSLMVDGRRTRIRSFPIGIDVEGFRQAADRAGMNRTVRDTVAGLRTRKLLIGVDRLDYSKGVPERMEAVERFFASNPDQRGNVVFLQIAPKSRTEVPEYEQLSRDVNEVLGNINGSLGEPSWTPIQYVTKAYPRAVLAGLYRAARVGLVTPMRDGMNLVAKEYVAAQSEEDPGVLVLSKFAGAARQLPEALLVNPYDRFEVAEAIRAALYMPKAERLERWKPMYERMAREDVDWWARTYLADLETFRTVEREPPTAAEAAQ</sequence>
<organism evidence="2 3">
    <name type="scientific">Methylobacterium isbiliense</name>
    <dbReference type="NCBI Taxonomy" id="315478"/>
    <lineage>
        <taxon>Bacteria</taxon>
        <taxon>Pseudomonadati</taxon>
        <taxon>Pseudomonadota</taxon>
        <taxon>Alphaproteobacteria</taxon>
        <taxon>Hyphomicrobiales</taxon>
        <taxon>Methylobacteriaceae</taxon>
        <taxon>Methylobacterium</taxon>
    </lineage>
</organism>
<dbReference type="Pfam" id="PF00982">
    <property type="entry name" value="Glyco_transf_20"/>
    <property type="match status" value="1"/>
</dbReference>
<dbReference type="CDD" id="cd03788">
    <property type="entry name" value="GT20_TPS"/>
    <property type="match status" value="1"/>
</dbReference>
<evidence type="ECO:0000256" key="1">
    <source>
        <dbReference type="ARBA" id="ARBA00008799"/>
    </source>
</evidence>
<protein>
    <submittedName>
        <fullName evidence="2">Trehalose-6-phosphate synthase</fullName>
    </submittedName>
</protein>
<reference evidence="2" key="2">
    <citation type="submission" date="2021-08" db="EMBL/GenBank/DDBJ databases">
        <authorList>
            <person name="Tani A."/>
            <person name="Ola A."/>
            <person name="Ogura Y."/>
            <person name="Katsura K."/>
            <person name="Hayashi T."/>
        </authorList>
    </citation>
    <scope>NUCLEOTIDE SEQUENCE</scope>
    <source>
        <strain evidence="2">DSM 17168</strain>
    </source>
</reference>
<evidence type="ECO:0000313" key="3">
    <source>
        <dbReference type="Proteomes" id="UP001055153"/>
    </source>
</evidence>